<dbReference type="EMBL" id="SPLM01000001">
    <property type="protein sequence ID" value="TMW69142.1"/>
    <property type="molecule type" value="Genomic_DNA"/>
</dbReference>
<dbReference type="PROSITE" id="PS51186">
    <property type="entry name" value="GNAT"/>
    <property type="match status" value="1"/>
</dbReference>
<proteinExistence type="predicted"/>
<protein>
    <recommendedName>
        <fullName evidence="1">N-acetyltransferase domain-containing protein</fullName>
    </recommendedName>
</protein>
<feature type="domain" description="N-acetyltransferase" evidence="1">
    <location>
        <begin position="212"/>
        <end position="385"/>
    </location>
</feature>
<organism evidence="2 3">
    <name type="scientific">Pythium oligandrum</name>
    <name type="common">Mycoparasitic fungus</name>
    <dbReference type="NCBI Taxonomy" id="41045"/>
    <lineage>
        <taxon>Eukaryota</taxon>
        <taxon>Sar</taxon>
        <taxon>Stramenopiles</taxon>
        <taxon>Oomycota</taxon>
        <taxon>Peronosporomycetes</taxon>
        <taxon>Pythiales</taxon>
        <taxon>Pythiaceae</taxon>
        <taxon>Pythium</taxon>
    </lineage>
</organism>
<reference evidence="2" key="1">
    <citation type="submission" date="2019-03" db="EMBL/GenBank/DDBJ databases">
        <title>Long read genome sequence of the mycoparasitic Pythium oligandrum ATCC 38472 isolated from sugarbeet rhizosphere.</title>
        <authorList>
            <person name="Gaulin E."/>
        </authorList>
    </citation>
    <scope>NUCLEOTIDE SEQUENCE</scope>
    <source>
        <strain evidence="2">ATCC 38472_TT</strain>
    </source>
</reference>
<evidence type="ECO:0000313" key="3">
    <source>
        <dbReference type="Proteomes" id="UP000794436"/>
    </source>
</evidence>
<dbReference type="InterPro" id="IPR016181">
    <property type="entry name" value="Acyl_CoA_acyltransferase"/>
</dbReference>
<dbReference type="GO" id="GO:0016747">
    <property type="term" value="F:acyltransferase activity, transferring groups other than amino-acyl groups"/>
    <property type="evidence" value="ECO:0007669"/>
    <property type="project" value="InterPro"/>
</dbReference>
<dbReference type="Proteomes" id="UP000794436">
    <property type="component" value="Unassembled WGS sequence"/>
</dbReference>
<gene>
    <name evidence="2" type="ORF">Poli38472_001298</name>
</gene>
<evidence type="ECO:0000313" key="2">
    <source>
        <dbReference type="EMBL" id="TMW69142.1"/>
    </source>
</evidence>
<dbReference type="InterPro" id="IPR000182">
    <property type="entry name" value="GNAT_dom"/>
</dbReference>
<dbReference type="Pfam" id="PF00583">
    <property type="entry name" value="Acetyltransf_1"/>
    <property type="match status" value="1"/>
</dbReference>
<evidence type="ECO:0000259" key="1">
    <source>
        <dbReference type="PROSITE" id="PS51186"/>
    </source>
</evidence>
<accession>A0A8K1CSM3</accession>
<sequence length="385" mass="42769">MATAKSTYEWTYEASSFDPETTGMITAKAFAPDLVATALPNAQVQVEQLYKEQHAALGYPEAQAMTAAERSFAEEKTGCLSRLMFFFWSEEATEGSDIVGYCRAFQHSDNEIIVTTPLVKSGLGDAPRKAIEKAMFVSSKELSDALLQDLLTKREALSVVPFWRGLLNTSDYFKQLCDDDGFSASAADRLEMTRFMKDVGSTLDEAPDGIGICALDLEDKRLEQVFDVLKMAFGQPPLFEAWKRHYPQQPRFAADLTGKVAGEGHIMKVYETDSELRANGFEKQENSQLEFDPDYAERKAKIMETATTGFVCGVATLPSHRHKRLAKLTLQRSFFAAAQAGMEKIILGTDRQNVRAVRAYAHAGMVETKVENHGGITIKYAHVQP</sequence>
<dbReference type="Gene3D" id="3.40.630.30">
    <property type="match status" value="1"/>
</dbReference>
<name>A0A8K1CSM3_PYTOL</name>
<dbReference type="SUPFAM" id="SSF55729">
    <property type="entry name" value="Acyl-CoA N-acyltransferases (Nat)"/>
    <property type="match status" value="1"/>
</dbReference>
<keyword evidence="3" id="KW-1185">Reference proteome</keyword>
<dbReference type="AlphaFoldDB" id="A0A8K1CSM3"/>
<dbReference type="OrthoDB" id="181421at2759"/>
<comment type="caution">
    <text evidence="2">The sequence shown here is derived from an EMBL/GenBank/DDBJ whole genome shotgun (WGS) entry which is preliminary data.</text>
</comment>